<dbReference type="InterPro" id="IPR031303">
    <property type="entry name" value="C5_meth_CS"/>
</dbReference>
<keyword evidence="3 5" id="KW-0949">S-adenosyl-L-methionine</keyword>
<dbReference type="GO" id="GO:0032259">
    <property type="term" value="P:methylation"/>
    <property type="evidence" value="ECO:0007669"/>
    <property type="project" value="UniProtKB-KW"/>
</dbReference>
<evidence type="ECO:0000256" key="6">
    <source>
        <dbReference type="RuleBase" id="RU000416"/>
    </source>
</evidence>
<keyword evidence="4" id="KW-0680">Restriction system</keyword>
<evidence type="ECO:0000256" key="1">
    <source>
        <dbReference type="ARBA" id="ARBA00022603"/>
    </source>
</evidence>
<keyword evidence="2 5" id="KW-0808">Transferase</keyword>
<evidence type="ECO:0000313" key="9">
    <source>
        <dbReference type="Proteomes" id="UP000320293"/>
    </source>
</evidence>
<dbReference type="Proteomes" id="UP000320293">
    <property type="component" value="Unassembled WGS sequence"/>
</dbReference>
<dbReference type="Gene3D" id="3.90.120.30">
    <property type="match status" value="1"/>
</dbReference>
<sequence length="347" mass="39624">MWTFIDLFAGIGGFRIALENLGCQCVFSSEIDPHSQKVYLANYGHLPDNQDIRKLEAKTVPDHDILCGGFPCQAFSIAGRKHGFEDARGTLFFEVARILHEKKPKAFILENVQGLVHHDRGKTLKTILDILEKDLHYFVPTPQILNARYFGVPQNRPRIFIVGFREDLNIYHFSYPQPTQQETCLEDILEEKEVSVKYYLSNQYLETLFKHKARHQDKGNGFGYEIISPDGIANAIVVGGMGKERNLVIDKRLTNFTPVTRIKGEVNKLFVRRMTPREWARLQGFPDSFQIVVSDVQAYKQFGNSVAIPVVEAVAKEVIKALDLSRDSQENIRFKELQGQQLDLLSI</sequence>
<dbReference type="Pfam" id="PF00145">
    <property type="entry name" value="DNA_methylase"/>
    <property type="match status" value="1"/>
</dbReference>
<dbReference type="PROSITE" id="PS00094">
    <property type="entry name" value="C5_MTASE_1"/>
    <property type="match status" value="1"/>
</dbReference>
<dbReference type="InterPro" id="IPR029063">
    <property type="entry name" value="SAM-dependent_MTases_sf"/>
</dbReference>
<name>A0A552FDP4_MICAE</name>
<dbReference type="EMBL" id="SFBF01000295">
    <property type="protein sequence ID" value="TRU44848.1"/>
    <property type="molecule type" value="Genomic_DNA"/>
</dbReference>
<protein>
    <recommendedName>
        <fullName evidence="7">Cytosine-specific methyltransferase</fullName>
        <ecNumber evidence="7">2.1.1.37</ecNumber>
    </recommendedName>
</protein>
<accession>A0A552FDP4</accession>
<evidence type="ECO:0000256" key="4">
    <source>
        <dbReference type="ARBA" id="ARBA00022747"/>
    </source>
</evidence>
<feature type="active site" evidence="5">
    <location>
        <position position="72"/>
    </location>
</feature>
<dbReference type="NCBIfam" id="TIGR00675">
    <property type="entry name" value="dcm"/>
    <property type="match status" value="1"/>
</dbReference>
<dbReference type="PROSITE" id="PS51679">
    <property type="entry name" value="SAM_MT_C5"/>
    <property type="match status" value="1"/>
</dbReference>
<dbReference type="CDD" id="cd00315">
    <property type="entry name" value="Cyt_C5_DNA_methylase"/>
    <property type="match status" value="1"/>
</dbReference>
<gene>
    <name evidence="8" type="ORF">EWV91_15760</name>
</gene>
<dbReference type="InterPro" id="IPR018117">
    <property type="entry name" value="C5_DNA_meth_AS"/>
</dbReference>
<proteinExistence type="inferred from homology"/>
<dbReference type="PANTHER" id="PTHR46098:SF1">
    <property type="entry name" value="TRNA (CYTOSINE(38)-C(5))-METHYLTRANSFERASE"/>
    <property type="match status" value="1"/>
</dbReference>
<dbReference type="EC" id="2.1.1.37" evidence="7"/>
<dbReference type="AlphaFoldDB" id="A0A552FDP4"/>
<evidence type="ECO:0000256" key="7">
    <source>
        <dbReference type="RuleBase" id="RU000417"/>
    </source>
</evidence>
<comment type="caution">
    <text evidence="8">The sequence shown here is derived from an EMBL/GenBank/DDBJ whole genome shotgun (WGS) entry which is preliminary data.</text>
</comment>
<comment type="similarity">
    <text evidence="5 6">Belongs to the class I-like SAM-binding methyltransferase superfamily. C5-methyltransferase family.</text>
</comment>
<dbReference type="PROSITE" id="PS00095">
    <property type="entry name" value="C5_MTASE_2"/>
    <property type="match status" value="1"/>
</dbReference>
<dbReference type="PRINTS" id="PR00105">
    <property type="entry name" value="C5METTRFRASE"/>
</dbReference>
<organism evidence="8 9">
    <name type="scientific">Microcystis aeruginosa Ma_QC_Ca_00000000_S207</name>
    <dbReference type="NCBI Taxonomy" id="2486251"/>
    <lineage>
        <taxon>Bacteria</taxon>
        <taxon>Bacillati</taxon>
        <taxon>Cyanobacteriota</taxon>
        <taxon>Cyanophyceae</taxon>
        <taxon>Oscillatoriophycideae</taxon>
        <taxon>Chroococcales</taxon>
        <taxon>Microcystaceae</taxon>
        <taxon>Microcystis</taxon>
    </lineage>
</organism>
<evidence type="ECO:0000256" key="5">
    <source>
        <dbReference type="PROSITE-ProRule" id="PRU01016"/>
    </source>
</evidence>
<reference evidence="8 9" key="1">
    <citation type="submission" date="2019-01" db="EMBL/GenBank/DDBJ databases">
        <title>Coherence of Microcystis species and biogeography revealed through population genomics.</title>
        <authorList>
            <person name="Perez-Carrascal O.M."/>
            <person name="Terrat Y."/>
            <person name="Giani A."/>
            <person name="Fortin N."/>
            <person name="Tromas N."/>
            <person name="Shapiro B.J."/>
        </authorList>
    </citation>
    <scope>NUCLEOTIDE SEQUENCE [LARGE SCALE GENOMIC DNA]</scope>
    <source>
        <strain evidence="8">Ma_QC_Ca_00000000_S207</strain>
    </source>
</reference>
<dbReference type="InterPro" id="IPR050750">
    <property type="entry name" value="C5-MTase"/>
</dbReference>
<comment type="catalytic activity">
    <reaction evidence="7">
        <text>a 2'-deoxycytidine in DNA + S-adenosyl-L-methionine = a 5-methyl-2'-deoxycytidine in DNA + S-adenosyl-L-homocysteine + H(+)</text>
        <dbReference type="Rhea" id="RHEA:13681"/>
        <dbReference type="Rhea" id="RHEA-COMP:11369"/>
        <dbReference type="Rhea" id="RHEA-COMP:11370"/>
        <dbReference type="ChEBI" id="CHEBI:15378"/>
        <dbReference type="ChEBI" id="CHEBI:57856"/>
        <dbReference type="ChEBI" id="CHEBI:59789"/>
        <dbReference type="ChEBI" id="CHEBI:85452"/>
        <dbReference type="ChEBI" id="CHEBI:85454"/>
        <dbReference type="EC" id="2.1.1.37"/>
    </reaction>
</comment>
<evidence type="ECO:0000256" key="2">
    <source>
        <dbReference type="ARBA" id="ARBA00022679"/>
    </source>
</evidence>
<dbReference type="SUPFAM" id="SSF53335">
    <property type="entry name" value="S-adenosyl-L-methionine-dependent methyltransferases"/>
    <property type="match status" value="1"/>
</dbReference>
<dbReference type="GO" id="GO:0003886">
    <property type="term" value="F:DNA (cytosine-5-)-methyltransferase activity"/>
    <property type="evidence" value="ECO:0007669"/>
    <property type="project" value="UniProtKB-EC"/>
</dbReference>
<evidence type="ECO:0000256" key="3">
    <source>
        <dbReference type="ARBA" id="ARBA00022691"/>
    </source>
</evidence>
<keyword evidence="1 5" id="KW-0489">Methyltransferase</keyword>
<dbReference type="InterPro" id="IPR001525">
    <property type="entry name" value="C5_MeTfrase"/>
</dbReference>
<dbReference type="GO" id="GO:0009307">
    <property type="term" value="P:DNA restriction-modification system"/>
    <property type="evidence" value="ECO:0007669"/>
    <property type="project" value="UniProtKB-KW"/>
</dbReference>
<evidence type="ECO:0000313" key="8">
    <source>
        <dbReference type="EMBL" id="TRU44848.1"/>
    </source>
</evidence>
<dbReference type="PANTHER" id="PTHR46098">
    <property type="entry name" value="TRNA (CYTOSINE(38)-C(5))-METHYLTRANSFERASE"/>
    <property type="match status" value="1"/>
</dbReference>
<dbReference type="Gene3D" id="3.40.50.150">
    <property type="entry name" value="Vaccinia Virus protein VP39"/>
    <property type="match status" value="1"/>
</dbReference>